<sequence length="318" mass="33501">MVHVGRPRERVGITRRSLFGGVAGVGATALLAACGTSTAPSAPSAGSRSADAGGGPSRVVALSTGHLDHCLALGIVPVGLAVAVSEATDSRGIPDYIKQAFGDRYDLDSIQVVGQRMSPDLEKVAGLKPDLILSNKRADKGLTEKLTGIARTVQTNGGSEQFKADLKIVAEAFGKAADGERLLADYEGRARAWGARRGTPGTFSLVRGKGDQYLYFGTRALASIVGTDAGLTRPAAQQFDEAASRTLSLEQVGLLDADWVFYSFPGNSGDFTEAPLWKKLPAVAEGRAFRVDVDPWFLNASTVAADRVLADMQRFMST</sequence>
<keyword evidence="9" id="KW-1185">Reference proteome</keyword>
<dbReference type="RefSeq" id="WP_068572007.1">
    <property type="nucleotide sequence ID" value="NZ_LSRE01000010.1"/>
</dbReference>
<feature type="domain" description="Fe/B12 periplasmic-binding" evidence="5">
    <location>
        <begin position="58"/>
        <end position="318"/>
    </location>
</feature>
<dbReference type="InterPro" id="IPR051313">
    <property type="entry name" value="Bact_iron-sidero_bind"/>
</dbReference>
<dbReference type="Gene3D" id="3.40.50.1980">
    <property type="entry name" value="Nitrogenase molybdenum iron protein domain"/>
    <property type="match status" value="2"/>
</dbReference>
<reference evidence="6 9" key="3">
    <citation type="submission" date="2016-02" db="EMBL/GenBank/DDBJ databases">
        <authorList>
            <person name="Teng J.L."/>
            <person name="Tang Y."/>
            <person name="Huang Y."/>
            <person name="Guo F."/>
            <person name="Wei W."/>
            <person name="Chen J.H."/>
            <person name="Wong S.Y."/>
            <person name="Lau S.K."/>
            <person name="Woo P.C."/>
        </authorList>
    </citation>
    <scope>NUCLEOTIDE SEQUENCE [LARGE SCALE GENOMIC DNA]</scope>
    <source>
        <strain evidence="6 9">JCM 13375</strain>
    </source>
</reference>
<evidence type="ECO:0000256" key="4">
    <source>
        <dbReference type="ARBA" id="ARBA00022729"/>
    </source>
</evidence>
<dbReference type="PROSITE" id="PS51318">
    <property type="entry name" value="TAT"/>
    <property type="match status" value="1"/>
</dbReference>
<dbReference type="SUPFAM" id="SSF53807">
    <property type="entry name" value="Helical backbone' metal receptor"/>
    <property type="match status" value="1"/>
</dbReference>
<evidence type="ECO:0000313" key="6">
    <source>
        <dbReference type="EMBL" id="KXO99214.1"/>
    </source>
</evidence>
<dbReference type="CDD" id="cd01146">
    <property type="entry name" value="FhuD"/>
    <property type="match status" value="1"/>
</dbReference>
<gene>
    <name evidence="7" type="ORF">AXK60_10085</name>
    <name evidence="6" type="ORF">AXK61_18275</name>
</gene>
<dbReference type="STRING" id="239498.AXK60_10085"/>
<dbReference type="PANTHER" id="PTHR30532">
    <property type="entry name" value="IRON III DICITRATE-BINDING PERIPLASMIC PROTEIN"/>
    <property type="match status" value="1"/>
</dbReference>
<proteinExistence type="inferred from homology"/>
<evidence type="ECO:0000256" key="1">
    <source>
        <dbReference type="ARBA" id="ARBA00004196"/>
    </source>
</evidence>
<evidence type="ECO:0000259" key="5">
    <source>
        <dbReference type="PROSITE" id="PS50983"/>
    </source>
</evidence>
<dbReference type="PROSITE" id="PS50983">
    <property type="entry name" value="FE_B12_PBP"/>
    <property type="match status" value="1"/>
</dbReference>
<name>A0A138A7N5_9ACTN</name>
<comment type="subcellular location">
    <subcellularLocation>
        <location evidence="1">Cell envelope</location>
    </subcellularLocation>
</comment>
<keyword evidence="4" id="KW-0732">Signal</keyword>
<comment type="caution">
    <text evidence="7">The sequence shown here is derived from an EMBL/GenBank/DDBJ whole genome shotgun (WGS) entry which is preliminary data.</text>
</comment>
<keyword evidence="3" id="KW-0813">Transport</keyword>
<dbReference type="AlphaFoldDB" id="A0A138A7N5"/>
<evidence type="ECO:0000313" key="8">
    <source>
        <dbReference type="Proteomes" id="UP000070258"/>
    </source>
</evidence>
<reference evidence="7" key="2">
    <citation type="submission" date="2016-02" db="EMBL/GenBank/DDBJ databases">
        <authorList>
            <person name="Teng J.L."/>
            <person name="Yang Y."/>
            <person name="Huang Y."/>
            <person name="Guo F."/>
            <person name="Wei W."/>
            <person name="Chen J.H."/>
            <person name="Wong S.Y."/>
            <person name="Lau S.K."/>
            <person name="Woo P.C."/>
        </authorList>
    </citation>
    <scope>NUCLEOTIDE SEQUENCE</scope>
    <source>
        <strain evidence="7">JCM 15929</strain>
    </source>
</reference>
<protein>
    <recommendedName>
        <fullName evidence="5">Fe/B12 periplasmic-binding domain-containing protein</fullName>
    </recommendedName>
</protein>
<dbReference type="Proteomes" id="UP000070409">
    <property type="component" value="Unassembled WGS sequence"/>
</dbReference>
<dbReference type="PROSITE" id="PS51257">
    <property type="entry name" value="PROKAR_LIPOPROTEIN"/>
    <property type="match status" value="1"/>
</dbReference>
<accession>A0A138A7N5</accession>
<dbReference type="InterPro" id="IPR002491">
    <property type="entry name" value="ABC_transptr_periplasmic_BD"/>
</dbReference>
<dbReference type="InterPro" id="IPR006311">
    <property type="entry name" value="TAT_signal"/>
</dbReference>
<reference evidence="8" key="1">
    <citation type="submission" date="2016-02" db="EMBL/GenBank/DDBJ databases">
        <authorList>
            <person name="Wen L."/>
            <person name="He K."/>
            <person name="Yang H."/>
        </authorList>
    </citation>
    <scope>NUCLEOTIDE SEQUENCE [LARGE SCALE GENOMIC DNA]</scope>
    <source>
        <strain evidence="8">JCM 15929</strain>
    </source>
</reference>
<evidence type="ECO:0000256" key="2">
    <source>
        <dbReference type="ARBA" id="ARBA00008814"/>
    </source>
</evidence>
<evidence type="ECO:0000256" key="3">
    <source>
        <dbReference type="ARBA" id="ARBA00022448"/>
    </source>
</evidence>
<dbReference type="PANTHER" id="PTHR30532:SF1">
    <property type="entry name" value="IRON(3+)-HYDROXAMATE-BINDING PROTEIN FHUD"/>
    <property type="match status" value="1"/>
</dbReference>
<dbReference type="GO" id="GO:0030288">
    <property type="term" value="C:outer membrane-bounded periplasmic space"/>
    <property type="evidence" value="ECO:0007669"/>
    <property type="project" value="TreeGrafter"/>
</dbReference>
<dbReference type="Pfam" id="PF01497">
    <property type="entry name" value="Peripla_BP_2"/>
    <property type="match status" value="1"/>
</dbReference>
<dbReference type="Proteomes" id="UP000070258">
    <property type="component" value="Unassembled WGS sequence"/>
</dbReference>
<comment type="similarity">
    <text evidence="2">Belongs to the bacterial solute-binding protein 8 family.</text>
</comment>
<dbReference type="GO" id="GO:1901678">
    <property type="term" value="P:iron coordination entity transport"/>
    <property type="evidence" value="ECO:0007669"/>
    <property type="project" value="UniProtKB-ARBA"/>
</dbReference>
<dbReference type="EMBL" id="LSRE01000010">
    <property type="protein sequence ID" value="KXO99214.1"/>
    <property type="molecule type" value="Genomic_DNA"/>
</dbReference>
<organism evidence="7 8">
    <name type="scientific">Tsukamurella pseudospumae</name>
    <dbReference type="NCBI Taxonomy" id="239498"/>
    <lineage>
        <taxon>Bacteria</taxon>
        <taxon>Bacillati</taxon>
        <taxon>Actinomycetota</taxon>
        <taxon>Actinomycetes</taxon>
        <taxon>Mycobacteriales</taxon>
        <taxon>Tsukamurellaceae</taxon>
        <taxon>Tsukamurella</taxon>
    </lineage>
</organism>
<evidence type="ECO:0000313" key="9">
    <source>
        <dbReference type="Proteomes" id="UP000070409"/>
    </source>
</evidence>
<evidence type="ECO:0000313" key="7">
    <source>
        <dbReference type="EMBL" id="KXP06433.1"/>
    </source>
</evidence>
<dbReference type="EMBL" id="LSRF01000056">
    <property type="protein sequence ID" value="KXP06433.1"/>
    <property type="molecule type" value="Genomic_DNA"/>
</dbReference>